<dbReference type="GO" id="GO:0005886">
    <property type="term" value="C:plasma membrane"/>
    <property type="evidence" value="ECO:0007669"/>
    <property type="project" value="UniProtKB-SubCell"/>
</dbReference>
<dbReference type="EMBL" id="FNLM01000034">
    <property type="protein sequence ID" value="SDU74249.1"/>
    <property type="molecule type" value="Genomic_DNA"/>
</dbReference>
<dbReference type="Pfam" id="PF00005">
    <property type="entry name" value="ABC_tran"/>
    <property type="match status" value="1"/>
</dbReference>
<evidence type="ECO:0000256" key="11">
    <source>
        <dbReference type="ARBA" id="ARBA00023136"/>
    </source>
</evidence>
<dbReference type="RefSeq" id="WP_074853294.1">
    <property type="nucleotide sequence ID" value="NZ_FNLM01000034.1"/>
</dbReference>
<evidence type="ECO:0000256" key="12">
    <source>
        <dbReference type="ARBA" id="ARBA00038669"/>
    </source>
</evidence>
<dbReference type="GO" id="GO:0015413">
    <property type="term" value="F:ABC-type nickel transporter activity"/>
    <property type="evidence" value="ECO:0007669"/>
    <property type="project" value="UniProtKB-EC"/>
</dbReference>
<keyword evidence="4" id="KW-1003">Cell membrane</keyword>
<sequence length="302" mass="30438">MTAARIDDLTVDVAVRHRWHRGSVRVLDGVALDLPSASMTALIGESGCGKSMVASALCGLLPAGATARGRLTIGDETMIDDELVGRGARWTGLRGRRVGLVPQSVATSFTPVRTVGAQLDEVIATLDGPCDAAELCRAVRLDPSALDLFPHELSGGMAQRAAIAAALAGDPEILVADEPTSALDPDLAAAIWDLLAATARRGAAVLVITHDVETLGGALRDASSASSGRSSGSEGLGVAAGAGVCSGGEGLGVAAGAGVRPGGAGLDRIAVMRAGRIVEDRPAADLAASDDEYVAAFFEPVS</sequence>
<dbReference type="SUPFAM" id="SSF52540">
    <property type="entry name" value="P-loop containing nucleoside triphosphate hydrolases"/>
    <property type="match status" value="1"/>
</dbReference>
<evidence type="ECO:0000259" key="16">
    <source>
        <dbReference type="PROSITE" id="PS50893"/>
    </source>
</evidence>
<keyword evidence="10" id="KW-0921">Nickel transport</keyword>
<evidence type="ECO:0000256" key="9">
    <source>
        <dbReference type="ARBA" id="ARBA00023065"/>
    </source>
</evidence>
<dbReference type="InterPro" id="IPR050388">
    <property type="entry name" value="ABC_Ni/Peptide_Import"/>
</dbReference>
<dbReference type="PANTHER" id="PTHR43297">
    <property type="entry name" value="OLIGOPEPTIDE TRANSPORT ATP-BINDING PROTEIN APPD"/>
    <property type="match status" value="1"/>
</dbReference>
<evidence type="ECO:0000256" key="15">
    <source>
        <dbReference type="ARBA" id="ARBA00048610"/>
    </source>
</evidence>
<evidence type="ECO:0000256" key="1">
    <source>
        <dbReference type="ARBA" id="ARBA00004202"/>
    </source>
</evidence>
<comment type="subunit">
    <text evidence="12">The complex is composed of two ATP-binding proteins (NikD and NikE), two transmembrane proteins (NikB and NikC) and a solute-binding protein (NikA).</text>
</comment>
<evidence type="ECO:0000256" key="14">
    <source>
        <dbReference type="ARBA" id="ARBA00044143"/>
    </source>
</evidence>
<evidence type="ECO:0000256" key="6">
    <source>
        <dbReference type="ARBA" id="ARBA00022741"/>
    </source>
</evidence>
<dbReference type="InterPro" id="IPR003439">
    <property type="entry name" value="ABC_transporter-like_ATP-bd"/>
</dbReference>
<reference evidence="17 18" key="1">
    <citation type="submission" date="2016-10" db="EMBL/GenBank/DDBJ databases">
        <authorList>
            <person name="de Groot N.N."/>
        </authorList>
    </citation>
    <scope>NUCLEOTIDE SEQUENCE [LARGE SCALE GENOMIC DNA]</scope>
    <source>
        <strain evidence="17 18">DSM 44215</strain>
    </source>
</reference>
<keyword evidence="7 17" id="KW-0067">ATP-binding</keyword>
<name>A0A1H2KZX1_9ACTN</name>
<evidence type="ECO:0000256" key="7">
    <source>
        <dbReference type="ARBA" id="ARBA00022840"/>
    </source>
</evidence>
<gene>
    <name evidence="17" type="ORF">SAMN04488548_1344129</name>
</gene>
<organism evidence="17 18">
    <name type="scientific">Gordonia westfalica</name>
    <dbReference type="NCBI Taxonomy" id="158898"/>
    <lineage>
        <taxon>Bacteria</taxon>
        <taxon>Bacillati</taxon>
        <taxon>Actinomycetota</taxon>
        <taxon>Actinomycetes</taxon>
        <taxon>Mycobacteriales</taxon>
        <taxon>Gordoniaceae</taxon>
        <taxon>Gordonia</taxon>
    </lineage>
</organism>
<dbReference type="Proteomes" id="UP000183180">
    <property type="component" value="Unassembled WGS sequence"/>
</dbReference>
<dbReference type="PANTHER" id="PTHR43297:SF13">
    <property type="entry name" value="NICKEL ABC TRANSPORTER, ATP-BINDING PROTEIN"/>
    <property type="match status" value="1"/>
</dbReference>
<dbReference type="InterPro" id="IPR017871">
    <property type="entry name" value="ABC_transporter-like_CS"/>
</dbReference>
<dbReference type="PROSITE" id="PS00211">
    <property type="entry name" value="ABC_TRANSPORTER_1"/>
    <property type="match status" value="1"/>
</dbReference>
<feature type="domain" description="ABC transporter" evidence="16">
    <location>
        <begin position="4"/>
        <end position="255"/>
    </location>
</feature>
<keyword evidence="9" id="KW-0406">Ion transport</keyword>
<dbReference type="SMART" id="SM00382">
    <property type="entry name" value="AAA"/>
    <property type="match status" value="1"/>
</dbReference>
<dbReference type="GO" id="GO:0005524">
    <property type="term" value="F:ATP binding"/>
    <property type="evidence" value="ECO:0007669"/>
    <property type="project" value="UniProtKB-KW"/>
</dbReference>
<dbReference type="STRING" id="158898.SAMN04488548_1344129"/>
<evidence type="ECO:0000256" key="13">
    <source>
        <dbReference type="ARBA" id="ARBA00039098"/>
    </source>
</evidence>
<evidence type="ECO:0000256" key="2">
    <source>
        <dbReference type="ARBA" id="ARBA00005417"/>
    </source>
</evidence>
<comment type="similarity">
    <text evidence="2">Belongs to the ABC transporter superfamily.</text>
</comment>
<proteinExistence type="inferred from homology"/>
<protein>
    <recommendedName>
        <fullName evidence="14">Nickel import system ATP-binding protein NikD</fullName>
        <ecNumber evidence="13">7.2.2.11</ecNumber>
    </recommendedName>
</protein>
<dbReference type="PROSITE" id="PS50893">
    <property type="entry name" value="ABC_TRANSPORTER_2"/>
    <property type="match status" value="1"/>
</dbReference>
<dbReference type="EC" id="7.2.2.11" evidence="13"/>
<dbReference type="Gene3D" id="3.40.50.300">
    <property type="entry name" value="P-loop containing nucleotide triphosphate hydrolases"/>
    <property type="match status" value="1"/>
</dbReference>
<keyword evidence="3" id="KW-0813">Transport</keyword>
<dbReference type="OrthoDB" id="8036461at2"/>
<evidence type="ECO:0000256" key="5">
    <source>
        <dbReference type="ARBA" id="ARBA00022596"/>
    </source>
</evidence>
<comment type="catalytic activity">
    <reaction evidence="15">
        <text>Ni(2+)(out) + ATP + H2O = Ni(2+)(in) + ADP + phosphate + H(+)</text>
        <dbReference type="Rhea" id="RHEA:15557"/>
        <dbReference type="ChEBI" id="CHEBI:15377"/>
        <dbReference type="ChEBI" id="CHEBI:15378"/>
        <dbReference type="ChEBI" id="CHEBI:30616"/>
        <dbReference type="ChEBI" id="CHEBI:43474"/>
        <dbReference type="ChEBI" id="CHEBI:49786"/>
        <dbReference type="ChEBI" id="CHEBI:456216"/>
        <dbReference type="EC" id="7.2.2.11"/>
    </reaction>
    <physiologicalReaction direction="left-to-right" evidence="15">
        <dbReference type="Rhea" id="RHEA:15558"/>
    </physiologicalReaction>
</comment>
<dbReference type="InterPro" id="IPR003593">
    <property type="entry name" value="AAA+_ATPase"/>
</dbReference>
<evidence type="ECO:0000256" key="4">
    <source>
        <dbReference type="ARBA" id="ARBA00022475"/>
    </source>
</evidence>
<evidence type="ECO:0000256" key="8">
    <source>
        <dbReference type="ARBA" id="ARBA00022967"/>
    </source>
</evidence>
<comment type="subcellular location">
    <subcellularLocation>
        <location evidence="1">Cell membrane</location>
        <topology evidence="1">Peripheral membrane protein</topology>
    </subcellularLocation>
</comment>
<evidence type="ECO:0000256" key="10">
    <source>
        <dbReference type="ARBA" id="ARBA00023112"/>
    </source>
</evidence>
<keyword evidence="6" id="KW-0547">Nucleotide-binding</keyword>
<dbReference type="InterPro" id="IPR027417">
    <property type="entry name" value="P-loop_NTPase"/>
</dbReference>
<evidence type="ECO:0000313" key="17">
    <source>
        <dbReference type="EMBL" id="SDU74249.1"/>
    </source>
</evidence>
<keyword evidence="8" id="KW-1278">Translocase</keyword>
<dbReference type="GO" id="GO:0016887">
    <property type="term" value="F:ATP hydrolysis activity"/>
    <property type="evidence" value="ECO:0007669"/>
    <property type="project" value="InterPro"/>
</dbReference>
<evidence type="ECO:0000313" key="18">
    <source>
        <dbReference type="Proteomes" id="UP000183180"/>
    </source>
</evidence>
<accession>A0A1H2KZX1</accession>
<keyword evidence="11" id="KW-0472">Membrane</keyword>
<dbReference type="AlphaFoldDB" id="A0A1H2KZX1"/>
<evidence type="ECO:0000256" key="3">
    <source>
        <dbReference type="ARBA" id="ARBA00022448"/>
    </source>
</evidence>
<keyword evidence="5" id="KW-0533">Nickel</keyword>